<keyword evidence="3" id="KW-1185">Reference proteome</keyword>
<proteinExistence type="predicted"/>
<evidence type="ECO:0000313" key="2">
    <source>
        <dbReference type="EMBL" id="MEQ2245121.1"/>
    </source>
</evidence>
<feature type="transmembrane region" description="Helical" evidence="1">
    <location>
        <begin position="67"/>
        <end position="87"/>
    </location>
</feature>
<comment type="caution">
    <text evidence="2">The sequence shown here is derived from an EMBL/GenBank/DDBJ whole genome shotgun (WGS) entry which is preliminary data.</text>
</comment>
<protein>
    <submittedName>
        <fullName evidence="2">Uncharacterized protein</fullName>
    </submittedName>
</protein>
<keyword evidence="1" id="KW-0812">Transmembrane</keyword>
<organism evidence="2 3">
    <name type="scientific">Ilyodon furcidens</name>
    <name type="common">goldbreast splitfin</name>
    <dbReference type="NCBI Taxonomy" id="33524"/>
    <lineage>
        <taxon>Eukaryota</taxon>
        <taxon>Metazoa</taxon>
        <taxon>Chordata</taxon>
        <taxon>Craniata</taxon>
        <taxon>Vertebrata</taxon>
        <taxon>Euteleostomi</taxon>
        <taxon>Actinopterygii</taxon>
        <taxon>Neopterygii</taxon>
        <taxon>Teleostei</taxon>
        <taxon>Neoteleostei</taxon>
        <taxon>Acanthomorphata</taxon>
        <taxon>Ovalentaria</taxon>
        <taxon>Atherinomorphae</taxon>
        <taxon>Cyprinodontiformes</taxon>
        <taxon>Goodeidae</taxon>
        <taxon>Ilyodon</taxon>
    </lineage>
</organism>
<keyword evidence="1" id="KW-1133">Transmembrane helix</keyword>
<evidence type="ECO:0000313" key="3">
    <source>
        <dbReference type="Proteomes" id="UP001482620"/>
    </source>
</evidence>
<evidence type="ECO:0000256" key="1">
    <source>
        <dbReference type="SAM" id="Phobius"/>
    </source>
</evidence>
<sequence>MQVLKGCCCKSQQELLCGSEAGPLICRCPQRGDEKQNLEKTGSHSFCDQLAGIKITINSEMCPIQNISFFAILVLREVVCSIIILWINTEVMHLFCMQEET</sequence>
<gene>
    <name evidence="2" type="ORF">ILYODFUR_024363</name>
</gene>
<dbReference type="Proteomes" id="UP001482620">
    <property type="component" value="Unassembled WGS sequence"/>
</dbReference>
<accession>A0ABV0ULL8</accession>
<dbReference type="EMBL" id="JAHRIQ010072392">
    <property type="protein sequence ID" value="MEQ2245121.1"/>
    <property type="molecule type" value="Genomic_DNA"/>
</dbReference>
<reference evidence="2 3" key="1">
    <citation type="submission" date="2021-06" db="EMBL/GenBank/DDBJ databases">
        <authorList>
            <person name="Palmer J.M."/>
        </authorList>
    </citation>
    <scope>NUCLEOTIDE SEQUENCE [LARGE SCALE GENOMIC DNA]</scope>
    <source>
        <strain evidence="3">if_2019</strain>
        <tissue evidence="2">Muscle</tissue>
    </source>
</reference>
<name>A0ABV0ULL8_9TELE</name>
<keyword evidence="1" id="KW-0472">Membrane</keyword>